<reference evidence="1" key="2">
    <citation type="submission" date="2020-11" db="EMBL/GenBank/DDBJ databases">
        <authorList>
            <person name="McCartney M.A."/>
            <person name="Auch B."/>
            <person name="Kono T."/>
            <person name="Mallez S."/>
            <person name="Becker A."/>
            <person name="Gohl D.M."/>
            <person name="Silverstein K.A.T."/>
            <person name="Koren S."/>
            <person name="Bechman K.B."/>
            <person name="Herman A."/>
            <person name="Abrahante J.E."/>
            <person name="Garbe J."/>
        </authorList>
    </citation>
    <scope>NUCLEOTIDE SEQUENCE</scope>
    <source>
        <strain evidence="1">Duluth1</strain>
        <tissue evidence="1">Whole animal</tissue>
    </source>
</reference>
<sequence>MATNDATQESTVGRRKSSAAWAAMKKVKTAAFDKPGSDTGPVETGLPSLHVIGQSESGCVVLGRLGLMHKSKMLSYIIMCNALMV</sequence>
<comment type="caution">
    <text evidence="1">The sequence shown here is derived from an EMBL/GenBank/DDBJ whole genome shotgun (WGS) entry which is preliminary data.</text>
</comment>
<evidence type="ECO:0000313" key="2">
    <source>
        <dbReference type="Proteomes" id="UP000828390"/>
    </source>
</evidence>
<organism evidence="1 2">
    <name type="scientific">Dreissena polymorpha</name>
    <name type="common">Zebra mussel</name>
    <name type="synonym">Mytilus polymorpha</name>
    <dbReference type="NCBI Taxonomy" id="45954"/>
    <lineage>
        <taxon>Eukaryota</taxon>
        <taxon>Metazoa</taxon>
        <taxon>Spiralia</taxon>
        <taxon>Lophotrochozoa</taxon>
        <taxon>Mollusca</taxon>
        <taxon>Bivalvia</taxon>
        <taxon>Autobranchia</taxon>
        <taxon>Heteroconchia</taxon>
        <taxon>Euheterodonta</taxon>
        <taxon>Imparidentia</taxon>
        <taxon>Neoheterodontei</taxon>
        <taxon>Myida</taxon>
        <taxon>Dreissenoidea</taxon>
        <taxon>Dreissenidae</taxon>
        <taxon>Dreissena</taxon>
    </lineage>
</organism>
<reference evidence="1" key="1">
    <citation type="journal article" date="2019" name="bioRxiv">
        <title>The Genome of the Zebra Mussel, Dreissena polymorpha: A Resource for Invasive Species Research.</title>
        <authorList>
            <person name="McCartney M.A."/>
            <person name="Auch B."/>
            <person name="Kono T."/>
            <person name="Mallez S."/>
            <person name="Zhang Y."/>
            <person name="Obille A."/>
            <person name="Becker A."/>
            <person name="Abrahante J.E."/>
            <person name="Garbe J."/>
            <person name="Badalamenti J.P."/>
            <person name="Herman A."/>
            <person name="Mangelson H."/>
            <person name="Liachko I."/>
            <person name="Sullivan S."/>
            <person name="Sone E.D."/>
            <person name="Koren S."/>
            <person name="Silverstein K.A.T."/>
            <person name="Beckman K.B."/>
            <person name="Gohl D.M."/>
        </authorList>
    </citation>
    <scope>NUCLEOTIDE SEQUENCE</scope>
    <source>
        <strain evidence="1">Duluth1</strain>
        <tissue evidence="1">Whole animal</tissue>
    </source>
</reference>
<name>A0A9D4N6F8_DREPO</name>
<accession>A0A9D4N6F8</accession>
<dbReference type="EMBL" id="JAIWYP010000001">
    <property type="protein sequence ID" value="KAH3890598.1"/>
    <property type="molecule type" value="Genomic_DNA"/>
</dbReference>
<evidence type="ECO:0000313" key="1">
    <source>
        <dbReference type="EMBL" id="KAH3890598.1"/>
    </source>
</evidence>
<gene>
    <name evidence="1" type="ORF">DPMN_014683</name>
</gene>
<dbReference type="AlphaFoldDB" id="A0A9D4N6F8"/>
<keyword evidence="2" id="KW-1185">Reference proteome</keyword>
<proteinExistence type="predicted"/>
<protein>
    <submittedName>
        <fullName evidence="1">Uncharacterized protein</fullName>
    </submittedName>
</protein>
<dbReference type="Proteomes" id="UP000828390">
    <property type="component" value="Unassembled WGS sequence"/>
</dbReference>